<dbReference type="GO" id="GO:0006355">
    <property type="term" value="P:regulation of DNA-templated transcription"/>
    <property type="evidence" value="ECO:0007669"/>
    <property type="project" value="InterPro"/>
</dbReference>
<evidence type="ECO:0000256" key="4">
    <source>
        <dbReference type="ARBA" id="ARBA00023163"/>
    </source>
</evidence>
<feature type="region of interest" description="Disordered" evidence="6">
    <location>
        <begin position="266"/>
        <end position="330"/>
    </location>
</feature>
<evidence type="ECO:0000256" key="3">
    <source>
        <dbReference type="ARBA" id="ARBA00023125"/>
    </source>
</evidence>
<dbReference type="PROSITE" id="PS51005">
    <property type="entry name" value="NAC"/>
    <property type="match status" value="1"/>
</dbReference>
<dbReference type="PANTHER" id="PTHR31719">
    <property type="entry name" value="NAC TRANSCRIPTION FACTOR 56"/>
    <property type="match status" value="1"/>
</dbReference>
<feature type="region of interest" description="Disordered" evidence="6">
    <location>
        <begin position="220"/>
        <end position="245"/>
    </location>
</feature>
<dbReference type="InterPro" id="IPR036093">
    <property type="entry name" value="NAC_dom_sf"/>
</dbReference>
<comment type="subcellular location">
    <subcellularLocation>
        <location evidence="1">Nucleus</location>
    </subcellularLocation>
</comment>
<accession>A0A8I7BIK6</accession>
<dbReference type="Pfam" id="PF02365">
    <property type="entry name" value="NAM"/>
    <property type="match status" value="1"/>
</dbReference>
<keyword evidence="9" id="KW-1185">Reference proteome</keyword>
<evidence type="ECO:0000259" key="7">
    <source>
        <dbReference type="PROSITE" id="PS51005"/>
    </source>
</evidence>
<dbReference type="AlphaFoldDB" id="A0A8I7BIK6"/>
<evidence type="ECO:0000313" key="9">
    <source>
        <dbReference type="Proteomes" id="UP000011116"/>
    </source>
</evidence>
<keyword evidence="5" id="KW-0539">Nucleus</keyword>
<evidence type="ECO:0000256" key="2">
    <source>
        <dbReference type="ARBA" id="ARBA00023015"/>
    </source>
</evidence>
<dbReference type="InterPro" id="IPR003441">
    <property type="entry name" value="NAC-dom"/>
</dbReference>
<gene>
    <name evidence="8" type="primary">LOC123413300</name>
</gene>
<reference evidence="8" key="2">
    <citation type="submission" date="2020-10" db="EMBL/GenBank/DDBJ databases">
        <authorList>
            <person name="Scholz U."/>
            <person name="Mascher M."/>
            <person name="Fiebig A."/>
        </authorList>
    </citation>
    <scope>NUCLEOTIDE SEQUENCE [LARGE SCALE GENOMIC DNA]</scope>
    <source>
        <strain evidence="8">cv. Morex</strain>
    </source>
</reference>
<sequence>MMTAKTPEKEARKLKAPSPPTNIAAVKMALPPRVDYERLTPALALPPGVYFDPTEEEVVRTYLNGWIAGHERSSDADAEAALVIEDDVYSDRPDVLARKYPPASTRDSEPSWWFRCHCKLQATRDGVGHRGGRIVATGGTWKLEQTKKEVRCPVDGEHLGFKRSFGFHAEHEGQKKKKKTLWLMEEYTNVDYPDETTVRDDGRSVLPALYRIYISPNDPVKKKRKKMRGRGDGDDPDNGGPVKVGRVMVPKDYLRAAAALLSPSSFRGAGQEEPQGGVEALPPPSGFSSQYQGEAASTDDDHGVSINENNLHDEAQGSTGGDDSPEPRVLVTMNDGVPALEMDMGGRCAFADTCWIDEHYQNME</sequence>
<dbReference type="SUPFAM" id="SSF101941">
    <property type="entry name" value="NAC domain"/>
    <property type="match status" value="1"/>
</dbReference>
<reference evidence="9" key="1">
    <citation type="journal article" date="2012" name="Nature">
        <title>A physical, genetic and functional sequence assembly of the barley genome.</title>
        <authorList>
            <consortium name="The International Barley Genome Sequencing Consortium"/>
            <person name="Mayer K.F."/>
            <person name="Waugh R."/>
            <person name="Brown J.W."/>
            <person name="Schulman A."/>
            <person name="Langridge P."/>
            <person name="Platzer M."/>
            <person name="Fincher G.B."/>
            <person name="Muehlbauer G.J."/>
            <person name="Sato K."/>
            <person name="Close T.J."/>
            <person name="Wise R.P."/>
            <person name="Stein N."/>
        </authorList>
    </citation>
    <scope>NUCLEOTIDE SEQUENCE [LARGE SCALE GENOMIC DNA]</scope>
    <source>
        <strain evidence="9">cv. Morex</strain>
    </source>
</reference>
<organism evidence="8 9">
    <name type="scientific">Hordeum vulgare subsp. vulgare</name>
    <name type="common">Domesticated barley</name>
    <dbReference type="NCBI Taxonomy" id="112509"/>
    <lineage>
        <taxon>Eukaryota</taxon>
        <taxon>Viridiplantae</taxon>
        <taxon>Streptophyta</taxon>
        <taxon>Embryophyta</taxon>
        <taxon>Tracheophyta</taxon>
        <taxon>Spermatophyta</taxon>
        <taxon>Magnoliopsida</taxon>
        <taxon>Liliopsida</taxon>
        <taxon>Poales</taxon>
        <taxon>Poaceae</taxon>
        <taxon>BOP clade</taxon>
        <taxon>Pooideae</taxon>
        <taxon>Triticodae</taxon>
        <taxon>Triticeae</taxon>
        <taxon>Hordeinae</taxon>
        <taxon>Hordeum</taxon>
    </lineage>
</organism>
<dbReference type="Proteomes" id="UP000011116">
    <property type="component" value="Chromosome 7H"/>
</dbReference>
<proteinExistence type="predicted"/>
<evidence type="ECO:0000256" key="6">
    <source>
        <dbReference type="SAM" id="MobiDB-lite"/>
    </source>
</evidence>
<dbReference type="PANTHER" id="PTHR31719:SF243">
    <property type="entry name" value="NAC DOMAIN-CONTAINING PROTEIN"/>
    <property type="match status" value="1"/>
</dbReference>
<protein>
    <recommendedName>
        <fullName evidence="7">NAC domain-containing protein</fullName>
    </recommendedName>
</protein>
<dbReference type="Gene3D" id="2.170.150.80">
    <property type="entry name" value="NAC domain"/>
    <property type="match status" value="1"/>
</dbReference>
<dbReference type="EnsemblPlants" id="HORVU.MOREX.r3.7HG0663980.1">
    <property type="protein sequence ID" value="HORVU.MOREX.r3.7HG0663980.1.CDS1"/>
    <property type="gene ID" value="HORVU.MOREX.r3.7HG0663980"/>
</dbReference>
<keyword evidence="2" id="KW-0805">Transcription regulation</keyword>
<evidence type="ECO:0000313" key="8">
    <source>
        <dbReference type="EnsemblPlants" id="HORVU.MOREX.r3.7HG0663980.1.CDS1"/>
    </source>
</evidence>
<keyword evidence="3" id="KW-0238">DNA-binding</keyword>
<evidence type="ECO:0000256" key="1">
    <source>
        <dbReference type="ARBA" id="ARBA00004123"/>
    </source>
</evidence>
<dbReference type="Gramene" id="HORVU.MOREX.r3.7HG0663980.1">
    <property type="protein sequence ID" value="HORVU.MOREX.r3.7HG0663980.1.CDS1"/>
    <property type="gene ID" value="HORVU.MOREX.r3.7HG0663980"/>
</dbReference>
<dbReference type="GO" id="GO:0005634">
    <property type="term" value="C:nucleus"/>
    <property type="evidence" value="ECO:0007669"/>
    <property type="project" value="UniProtKB-SubCell"/>
</dbReference>
<name>A0A8I7BIK6_HORVV</name>
<evidence type="ECO:0000256" key="5">
    <source>
        <dbReference type="ARBA" id="ARBA00023242"/>
    </source>
</evidence>
<feature type="domain" description="NAC" evidence="7">
    <location>
        <begin position="45"/>
        <end position="215"/>
    </location>
</feature>
<dbReference type="GO" id="GO:0003677">
    <property type="term" value="F:DNA binding"/>
    <property type="evidence" value="ECO:0007669"/>
    <property type="project" value="UniProtKB-KW"/>
</dbReference>
<keyword evidence="4" id="KW-0804">Transcription</keyword>
<reference evidence="8" key="3">
    <citation type="submission" date="2022-01" db="UniProtKB">
        <authorList>
            <consortium name="EnsemblPlants"/>
        </authorList>
    </citation>
    <scope>IDENTIFICATION</scope>
    <source>
        <strain evidence="8">subsp. vulgare</strain>
    </source>
</reference>
<dbReference type="SMR" id="A0A8I7BIK6"/>